<dbReference type="OrthoDB" id="4174719at2"/>
<dbReference type="GO" id="GO:0033744">
    <property type="term" value="F:L-methionine:thioredoxin-disulfide S-oxidoreductase activity"/>
    <property type="evidence" value="ECO:0007669"/>
    <property type="project" value="RHEA"/>
</dbReference>
<dbReference type="PANTHER" id="PTHR43774">
    <property type="entry name" value="PEPTIDE METHIONINE SULFOXIDE REDUCTASE"/>
    <property type="match status" value="1"/>
</dbReference>
<evidence type="ECO:0000256" key="3">
    <source>
        <dbReference type="ARBA" id="ARBA00048782"/>
    </source>
</evidence>
<dbReference type="InterPro" id="IPR002569">
    <property type="entry name" value="Met_Sox_Rdtase_MsrA_dom"/>
</dbReference>
<comment type="catalytic activity">
    <reaction evidence="2 4">
        <text>L-methionyl-[protein] + [thioredoxin]-disulfide + H2O = L-methionyl-(S)-S-oxide-[protein] + [thioredoxin]-dithiol</text>
        <dbReference type="Rhea" id="RHEA:14217"/>
        <dbReference type="Rhea" id="RHEA-COMP:10698"/>
        <dbReference type="Rhea" id="RHEA-COMP:10700"/>
        <dbReference type="Rhea" id="RHEA-COMP:12313"/>
        <dbReference type="Rhea" id="RHEA-COMP:12315"/>
        <dbReference type="ChEBI" id="CHEBI:15377"/>
        <dbReference type="ChEBI" id="CHEBI:16044"/>
        <dbReference type="ChEBI" id="CHEBI:29950"/>
        <dbReference type="ChEBI" id="CHEBI:44120"/>
        <dbReference type="ChEBI" id="CHEBI:50058"/>
        <dbReference type="EC" id="1.8.4.11"/>
    </reaction>
</comment>
<dbReference type="SUPFAM" id="SSF55068">
    <property type="entry name" value="Peptide methionine sulfoxide reductase"/>
    <property type="match status" value="1"/>
</dbReference>
<dbReference type="PANTHER" id="PTHR43774:SF1">
    <property type="entry name" value="PEPTIDE METHIONINE SULFOXIDE REDUCTASE MSRA 2"/>
    <property type="match status" value="1"/>
</dbReference>
<protein>
    <recommendedName>
        <fullName evidence="4">Peptide methionine sulfoxide reductase MsrA</fullName>
        <shortName evidence="4">Protein-methionine-S-oxide reductase</shortName>
        <ecNumber evidence="4">1.8.4.11</ecNumber>
    </recommendedName>
    <alternativeName>
        <fullName evidence="4">Peptide-methionine (S)-S-oxide reductase</fullName>
        <shortName evidence="4">Peptide Met(O) reductase</shortName>
    </alternativeName>
</protein>
<comment type="caution">
    <text evidence="6">The sequence shown here is derived from an EMBL/GenBank/DDBJ whole genome shotgun (WGS) entry which is preliminary data.</text>
</comment>
<evidence type="ECO:0000259" key="5">
    <source>
        <dbReference type="Pfam" id="PF01625"/>
    </source>
</evidence>
<evidence type="ECO:0000313" key="6">
    <source>
        <dbReference type="EMBL" id="GAN54630.1"/>
    </source>
</evidence>
<dbReference type="AlphaFoldDB" id="A0A0D6MMH9"/>
<evidence type="ECO:0000256" key="4">
    <source>
        <dbReference type="HAMAP-Rule" id="MF_01401"/>
    </source>
</evidence>
<gene>
    <name evidence="4" type="primary">msrA</name>
    <name evidence="6" type="ORF">Tasa_027_015</name>
</gene>
<evidence type="ECO:0000256" key="2">
    <source>
        <dbReference type="ARBA" id="ARBA00047806"/>
    </source>
</evidence>
<dbReference type="RefSeq" id="WP_048849174.1">
    <property type="nucleotide sequence ID" value="NZ_BALE01000027.1"/>
</dbReference>
<dbReference type="EC" id="1.8.4.11" evidence="4"/>
<dbReference type="STRING" id="1231623.Tasa_027_015"/>
<dbReference type="Pfam" id="PF01625">
    <property type="entry name" value="PMSR"/>
    <property type="match status" value="1"/>
</dbReference>
<dbReference type="HAMAP" id="MF_01401">
    <property type="entry name" value="MsrA"/>
    <property type="match status" value="1"/>
</dbReference>
<dbReference type="Gene3D" id="3.30.1060.10">
    <property type="entry name" value="Peptide methionine sulphoxide reductase MsrA"/>
    <property type="match status" value="1"/>
</dbReference>
<proteinExistence type="inferred from homology"/>
<comment type="function">
    <text evidence="4">Has an important function as a repair enzyme for proteins that have been inactivated by oxidation. Catalyzes the reversible oxidation-reduction of methionine sulfoxide in proteins to methionine.</text>
</comment>
<dbReference type="Proteomes" id="UP000032679">
    <property type="component" value="Unassembled WGS sequence"/>
</dbReference>
<feature type="domain" description="Peptide methionine sulphoxide reductase MsrA" evidence="5">
    <location>
        <begin position="50"/>
        <end position="201"/>
    </location>
</feature>
<evidence type="ECO:0000256" key="1">
    <source>
        <dbReference type="ARBA" id="ARBA00023002"/>
    </source>
</evidence>
<organism evidence="6 7">
    <name type="scientific">Tanticharoenia sakaeratensis NBRC 103193</name>
    <dbReference type="NCBI Taxonomy" id="1231623"/>
    <lineage>
        <taxon>Bacteria</taxon>
        <taxon>Pseudomonadati</taxon>
        <taxon>Pseudomonadota</taxon>
        <taxon>Alphaproteobacteria</taxon>
        <taxon>Acetobacterales</taxon>
        <taxon>Acetobacteraceae</taxon>
        <taxon>Tanticharoenia</taxon>
    </lineage>
</organism>
<accession>A0A0D6MMH9</accession>
<reference evidence="6 7" key="1">
    <citation type="submission" date="2012-10" db="EMBL/GenBank/DDBJ databases">
        <title>Genome sequencing of Tanticharoenia sakaeratensis NBRC 103193.</title>
        <authorList>
            <person name="Azuma Y."/>
            <person name="Hadano H."/>
            <person name="Hirakawa H."/>
            <person name="Matsushita K."/>
        </authorList>
    </citation>
    <scope>NUCLEOTIDE SEQUENCE [LARGE SCALE GENOMIC DNA]</scope>
    <source>
        <strain evidence="6 7">NBRC 103193</strain>
    </source>
</reference>
<keyword evidence="7" id="KW-1185">Reference proteome</keyword>
<sequence>MTRSGLFGVSLVALTTFGAACHTAMGEPGPRILPAPVLAEPAPATHHASAVFAGGCFWGVQSVFEHVRGVTATRAGFDGGARDTADYETVSSGDTGHAESVEVDFDPTQVSYGTLMRIFFSVALDPTQVNRQLPDDGTQYRSVLYTRSTEQAREAHAYIAQLDAAHVFARPIATQVTPDHGFYPAEADHQNFAARYPDHPYIATYDAPRIEALHALFASSWRPQPVLTLADDGGS</sequence>
<dbReference type="NCBIfam" id="TIGR00401">
    <property type="entry name" value="msrA"/>
    <property type="match status" value="1"/>
</dbReference>
<comment type="similarity">
    <text evidence="4">Belongs to the MsrA Met sulfoxide reductase family.</text>
</comment>
<name>A0A0D6MMH9_9PROT</name>
<keyword evidence="1 4" id="KW-0560">Oxidoreductase</keyword>
<feature type="active site" evidence="4">
    <location>
        <position position="56"/>
    </location>
</feature>
<comment type="catalytic activity">
    <reaction evidence="3 4">
        <text>[thioredoxin]-disulfide + L-methionine + H2O = L-methionine (S)-S-oxide + [thioredoxin]-dithiol</text>
        <dbReference type="Rhea" id="RHEA:19993"/>
        <dbReference type="Rhea" id="RHEA-COMP:10698"/>
        <dbReference type="Rhea" id="RHEA-COMP:10700"/>
        <dbReference type="ChEBI" id="CHEBI:15377"/>
        <dbReference type="ChEBI" id="CHEBI:29950"/>
        <dbReference type="ChEBI" id="CHEBI:50058"/>
        <dbReference type="ChEBI" id="CHEBI:57844"/>
        <dbReference type="ChEBI" id="CHEBI:58772"/>
        <dbReference type="EC" id="1.8.4.11"/>
    </reaction>
</comment>
<dbReference type="EMBL" id="BALE01000027">
    <property type="protein sequence ID" value="GAN54630.1"/>
    <property type="molecule type" value="Genomic_DNA"/>
</dbReference>
<dbReference type="InterPro" id="IPR036509">
    <property type="entry name" value="Met_Sox_Rdtase_MsrA_sf"/>
</dbReference>
<dbReference type="PROSITE" id="PS51257">
    <property type="entry name" value="PROKAR_LIPOPROTEIN"/>
    <property type="match status" value="1"/>
</dbReference>
<evidence type="ECO:0000313" key="7">
    <source>
        <dbReference type="Proteomes" id="UP000032679"/>
    </source>
</evidence>
<dbReference type="GO" id="GO:0008113">
    <property type="term" value="F:peptide-methionine (S)-S-oxide reductase activity"/>
    <property type="evidence" value="ECO:0007669"/>
    <property type="project" value="UniProtKB-UniRule"/>
</dbReference>